<dbReference type="Proteomes" id="UP001055879">
    <property type="component" value="Linkage Group LG01"/>
</dbReference>
<dbReference type="EMBL" id="CM042047">
    <property type="protein sequence ID" value="KAI3771391.1"/>
    <property type="molecule type" value="Genomic_DNA"/>
</dbReference>
<reference evidence="1 2" key="2">
    <citation type="journal article" date="2022" name="Mol. Ecol. Resour.">
        <title>The genomes of chicory, endive, great burdock and yacon provide insights into Asteraceae paleo-polyploidization history and plant inulin production.</title>
        <authorList>
            <person name="Fan W."/>
            <person name="Wang S."/>
            <person name="Wang H."/>
            <person name="Wang A."/>
            <person name="Jiang F."/>
            <person name="Liu H."/>
            <person name="Zhao H."/>
            <person name="Xu D."/>
            <person name="Zhang Y."/>
        </authorList>
    </citation>
    <scope>NUCLEOTIDE SEQUENCE [LARGE SCALE GENOMIC DNA]</scope>
    <source>
        <strain evidence="2">cv. Niubang</strain>
    </source>
</reference>
<protein>
    <submittedName>
        <fullName evidence="1">Uncharacterized protein</fullName>
    </submittedName>
</protein>
<sequence length="367" mass="42199">MISHLEIQRLKIPSQSTDLEFLTEAEIEESVRAEKLIADCQRDATLDLKIQSSQVKDKKLKKKPVEVQDALLKEIEEERSKALVVSDSSVDWCKHKLDYRSDPMKIVSVAISRRNKKDKVSVTMEITREDGSWKAMFVSKLESLSYMEWLKFKDALKKSKSIYRGYVEGINDALINRVAANLKVSSALPSKPKQIRRKPVSSSSENVAVIRNETYIKFSREALFGPPRDLSVLDPSLPPGGPYVAEQVLEKPFGIFFRDDEEQLRFQRISEIPICPLGLLKDLMCLWCDLSPAAEQIKVIISKEYLERKQKGEDIPEQVPRQLMFIAESKTKLLNKEKSTSDLMRISVKQRQLYLYAKEHEESFSDR</sequence>
<proteinExistence type="predicted"/>
<name>A0ACB9FKN0_ARCLA</name>
<accession>A0ACB9FKN0</accession>
<evidence type="ECO:0000313" key="1">
    <source>
        <dbReference type="EMBL" id="KAI3771391.1"/>
    </source>
</evidence>
<comment type="caution">
    <text evidence="1">The sequence shown here is derived from an EMBL/GenBank/DDBJ whole genome shotgun (WGS) entry which is preliminary data.</text>
</comment>
<keyword evidence="2" id="KW-1185">Reference proteome</keyword>
<reference evidence="2" key="1">
    <citation type="journal article" date="2022" name="Mol. Ecol. Resour.">
        <title>The genomes of chicory, endive, great burdock and yacon provide insights into Asteraceae palaeo-polyploidization history and plant inulin production.</title>
        <authorList>
            <person name="Fan W."/>
            <person name="Wang S."/>
            <person name="Wang H."/>
            <person name="Wang A."/>
            <person name="Jiang F."/>
            <person name="Liu H."/>
            <person name="Zhao H."/>
            <person name="Xu D."/>
            <person name="Zhang Y."/>
        </authorList>
    </citation>
    <scope>NUCLEOTIDE SEQUENCE [LARGE SCALE GENOMIC DNA]</scope>
    <source>
        <strain evidence="2">cv. Niubang</strain>
    </source>
</reference>
<evidence type="ECO:0000313" key="2">
    <source>
        <dbReference type="Proteomes" id="UP001055879"/>
    </source>
</evidence>
<gene>
    <name evidence="1" type="ORF">L6452_02555</name>
</gene>
<organism evidence="1 2">
    <name type="scientific">Arctium lappa</name>
    <name type="common">Greater burdock</name>
    <name type="synonym">Lappa major</name>
    <dbReference type="NCBI Taxonomy" id="4217"/>
    <lineage>
        <taxon>Eukaryota</taxon>
        <taxon>Viridiplantae</taxon>
        <taxon>Streptophyta</taxon>
        <taxon>Embryophyta</taxon>
        <taxon>Tracheophyta</taxon>
        <taxon>Spermatophyta</taxon>
        <taxon>Magnoliopsida</taxon>
        <taxon>eudicotyledons</taxon>
        <taxon>Gunneridae</taxon>
        <taxon>Pentapetalae</taxon>
        <taxon>asterids</taxon>
        <taxon>campanulids</taxon>
        <taxon>Asterales</taxon>
        <taxon>Asteraceae</taxon>
        <taxon>Carduoideae</taxon>
        <taxon>Cardueae</taxon>
        <taxon>Arctiinae</taxon>
        <taxon>Arctium</taxon>
    </lineage>
</organism>